<proteinExistence type="predicted"/>
<evidence type="ECO:0000256" key="1">
    <source>
        <dbReference type="SAM" id="Phobius"/>
    </source>
</evidence>
<dbReference type="GeneID" id="27312859"/>
<keyword evidence="1" id="KW-1133">Transmembrane helix</keyword>
<dbReference type="Proteomes" id="UP000053259">
    <property type="component" value="Unassembled WGS sequence"/>
</dbReference>
<dbReference type="EMBL" id="KN847542">
    <property type="protein sequence ID" value="KIW04068.1"/>
    <property type="molecule type" value="Genomic_DNA"/>
</dbReference>
<dbReference type="RefSeq" id="XP_016213937.1">
    <property type="nucleotide sequence ID" value="XM_016358319.1"/>
</dbReference>
<reference evidence="2 3" key="1">
    <citation type="submission" date="2015-01" db="EMBL/GenBank/DDBJ databases">
        <title>The Genome Sequence of Ochroconis gallopava CBS43764.</title>
        <authorList>
            <consortium name="The Broad Institute Genomics Platform"/>
            <person name="Cuomo C."/>
            <person name="de Hoog S."/>
            <person name="Gorbushina A."/>
            <person name="Stielow B."/>
            <person name="Teixiera M."/>
            <person name="Abouelleil A."/>
            <person name="Chapman S.B."/>
            <person name="Priest M."/>
            <person name="Young S.K."/>
            <person name="Wortman J."/>
            <person name="Nusbaum C."/>
            <person name="Birren B."/>
        </authorList>
    </citation>
    <scope>NUCLEOTIDE SEQUENCE [LARGE SCALE GENOMIC DNA]</scope>
    <source>
        <strain evidence="2 3">CBS 43764</strain>
    </source>
</reference>
<keyword evidence="1" id="KW-0812">Transmembrane</keyword>
<dbReference type="VEuPathDB" id="FungiDB:PV09_04886"/>
<protein>
    <recommendedName>
        <fullName evidence="4">DUF1776-domain-containing protein</fullName>
    </recommendedName>
</protein>
<dbReference type="PANTHER" id="PTHR43313:SF1">
    <property type="entry name" value="3BETA-HYDROXYSTEROID DEHYDROGENASE DHS-16"/>
    <property type="match status" value="1"/>
</dbReference>
<dbReference type="AlphaFoldDB" id="A0A0D2ABA5"/>
<dbReference type="OrthoDB" id="5308060at2759"/>
<keyword evidence="3" id="KW-1185">Reference proteome</keyword>
<organism evidence="2 3">
    <name type="scientific">Verruconis gallopava</name>
    <dbReference type="NCBI Taxonomy" id="253628"/>
    <lineage>
        <taxon>Eukaryota</taxon>
        <taxon>Fungi</taxon>
        <taxon>Dikarya</taxon>
        <taxon>Ascomycota</taxon>
        <taxon>Pezizomycotina</taxon>
        <taxon>Dothideomycetes</taxon>
        <taxon>Pleosporomycetidae</taxon>
        <taxon>Venturiales</taxon>
        <taxon>Sympoventuriaceae</taxon>
        <taxon>Verruconis</taxon>
    </lineage>
</organism>
<feature type="transmembrane region" description="Helical" evidence="1">
    <location>
        <begin position="83"/>
        <end position="101"/>
    </location>
</feature>
<sequence>MTSDDQHFLDILSSVSKDIRKFSANAFDAADRQIDAVASSIKGALDSKSWLPQSMRPEPPPTKLAPTAGYWDRVVDWISKHKAITAAAIAFVGTGGALIYYQSNVHSRRRRAKRASNGARKEVVVIAGPAGSPVTKSLMLDLEKRGFIVYVVIHTLEEEDMIKADGAGRTDIRPFLINIADPSETQEAMQRFKNLLLSRHHAFPGASPHQLSFAGLIVAPDLNYQSGPVETIAPQLWSDALNTKVVATITIAQAFLPSICEFKARLLVLTPNVVASLKPAFHGMESTIVNALDGFTTTMRRELSTLGISVSQIRLGNFDFSRDGARNHLQTISSSRTLAWPLNARRLYAQNYINQSRIAEGQGLFSGGENGSIAKATSPRELHHTVFDALTQSRPKKVYRVGRGSLAYDIVGHWVPGGLVGWVLGLRKVSLEEINGPAAGSGIEDSFHLTAHSWEKIERAQPAI</sequence>
<dbReference type="HOGENOM" id="CLU_022136_0_0_1"/>
<dbReference type="Pfam" id="PF08643">
    <property type="entry name" value="DUF1776"/>
    <property type="match status" value="1"/>
</dbReference>
<gene>
    <name evidence="2" type="ORF">PV09_04886</name>
</gene>
<evidence type="ECO:0000313" key="3">
    <source>
        <dbReference type="Proteomes" id="UP000053259"/>
    </source>
</evidence>
<dbReference type="STRING" id="253628.A0A0D2ABA5"/>
<dbReference type="InterPro" id="IPR013952">
    <property type="entry name" value="DUF1776_fun"/>
</dbReference>
<accession>A0A0D2ABA5</accession>
<dbReference type="PANTHER" id="PTHR43313">
    <property type="entry name" value="SHORT-CHAIN DEHYDROGENASE/REDUCTASE FAMILY 9C"/>
    <property type="match status" value="1"/>
</dbReference>
<dbReference type="SUPFAM" id="SSF51735">
    <property type="entry name" value="NAD(P)-binding Rossmann-fold domains"/>
    <property type="match status" value="1"/>
</dbReference>
<evidence type="ECO:0000313" key="2">
    <source>
        <dbReference type="EMBL" id="KIW04068.1"/>
    </source>
</evidence>
<dbReference type="InterPro" id="IPR036291">
    <property type="entry name" value="NAD(P)-bd_dom_sf"/>
</dbReference>
<evidence type="ECO:0008006" key="4">
    <source>
        <dbReference type="Google" id="ProtNLM"/>
    </source>
</evidence>
<keyword evidence="1" id="KW-0472">Membrane</keyword>
<dbReference type="Gene3D" id="3.40.50.720">
    <property type="entry name" value="NAD(P)-binding Rossmann-like Domain"/>
    <property type="match status" value="1"/>
</dbReference>
<dbReference type="InParanoid" id="A0A0D2ABA5"/>
<name>A0A0D2ABA5_9PEZI</name>